<name>A0AAW2S083_SESRA</name>
<evidence type="ECO:0000313" key="1">
    <source>
        <dbReference type="EMBL" id="KAL0385748.1"/>
    </source>
</evidence>
<proteinExistence type="predicted"/>
<dbReference type="AlphaFoldDB" id="A0AAW2S083"/>
<organism evidence="1">
    <name type="scientific">Sesamum radiatum</name>
    <name type="common">Black benniseed</name>
    <dbReference type="NCBI Taxonomy" id="300843"/>
    <lineage>
        <taxon>Eukaryota</taxon>
        <taxon>Viridiplantae</taxon>
        <taxon>Streptophyta</taxon>
        <taxon>Embryophyta</taxon>
        <taxon>Tracheophyta</taxon>
        <taxon>Spermatophyta</taxon>
        <taxon>Magnoliopsida</taxon>
        <taxon>eudicotyledons</taxon>
        <taxon>Gunneridae</taxon>
        <taxon>Pentapetalae</taxon>
        <taxon>asterids</taxon>
        <taxon>lamiids</taxon>
        <taxon>Lamiales</taxon>
        <taxon>Pedaliaceae</taxon>
        <taxon>Sesamum</taxon>
    </lineage>
</organism>
<reference evidence="1" key="1">
    <citation type="submission" date="2020-06" db="EMBL/GenBank/DDBJ databases">
        <authorList>
            <person name="Li T."/>
            <person name="Hu X."/>
            <person name="Zhang T."/>
            <person name="Song X."/>
            <person name="Zhang H."/>
            <person name="Dai N."/>
            <person name="Sheng W."/>
            <person name="Hou X."/>
            <person name="Wei L."/>
        </authorList>
    </citation>
    <scope>NUCLEOTIDE SEQUENCE</scope>
    <source>
        <strain evidence="1">G02</strain>
        <tissue evidence="1">Leaf</tissue>
    </source>
</reference>
<protein>
    <submittedName>
        <fullName evidence="1">Uncharacterized protein</fullName>
    </submittedName>
</protein>
<dbReference type="PANTHER" id="PTHR33116:SF80">
    <property type="entry name" value="REVERSE TRANSCRIPTASE ZINC-BINDING DOMAIN-CONTAINING PROTEIN"/>
    <property type="match status" value="1"/>
</dbReference>
<dbReference type="PANTHER" id="PTHR33116">
    <property type="entry name" value="REVERSE TRANSCRIPTASE ZINC-BINDING DOMAIN-CONTAINING PROTEIN-RELATED-RELATED"/>
    <property type="match status" value="1"/>
</dbReference>
<reference evidence="1" key="2">
    <citation type="journal article" date="2024" name="Plant">
        <title>Genomic evolution and insights into agronomic trait innovations of Sesamum species.</title>
        <authorList>
            <person name="Miao H."/>
            <person name="Wang L."/>
            <person name="Qu L."/>
            <person name="Liu H."/>
            <person name="Sun Y."/>
            <person name="Le M."/>
            <person name="Wang Q."/>
            <person name="Wei S."/>
            <person name="Zheng Y."/>
            <person name="Lin W."/>
            <person name="Duan Y."/>
            <person name="Cao H."/>
            <person name="Xiong S."/>
            <person name="Wang X."/>
            <person name="Wei L."/>
            <person name="Li C."/>
            <person name="Ma Q."/>
            <person name="Ju M."/>
            <person name="Zhao R."/>
            <person name="Li G."/>
            <person name="Mu C."/>
            <person name="Tian Q."/>
            <person name="Mei H."/>
            <person name="Zhang T."/>
            <person name="Gao T."/>
            <person name="Zhang H."/>
        </authorList>
    </citation>
    <scope>NUCLEOTIDE SEQUENCE</scope>
    <source>
        <strain evidence="1">G02</strain>
    </source>
</reference>
<gene>
    <name evidence="1" type="ORF">Sradi_2969100</name>
</gene>
<comment type="caution">
    <text evidence="1">The sequence shown here is derived from an EMBL/GenBank/DDBJ whole genome shotgun (WGS) entry which is preliminary data.</text>
</comment>
<sequence length="95" mass="10884">MALKVASLVIWRVKWLTGFVHKPLPFKYLGAPIYADRRKLELFNPLVEVIAVKVSKLVKKVLSYEGRIQLIQLVILSMPIHLLYVLKPPKTGSVY</sequence>
<dbReference type="EMBL" id="JACGWJ010000012">
    <property type="protein sequence ID" value="KAL0385748.1"/>
    <property type="molecule type" value="Genomic_DNA"/>
</dbReference>
<accession>A0AAW2S083</accession>